<keyword evidence="4" id="KW-1185">Reference proteome</keyword>
<sequence>MRWLLIPLALVATFPAYASLALSQANIDVVADCIELAHPNVTLSAGDCSPSDQNHKNDKASKPSKAKHGSKGNAGHSASHKKAKHRQ</sequence>
<gene>
    <name evidence="3" type="ORF">ACFFUV_12595</name>
</gene>
<comment type="caution">
    <text evidence="3">The sequence shown here is derived from an EMBL/GenBank/DDBJ whole genome shotgun (WGS) entry which is preliminary data.</text>
</comment>
<feature type="chain" id="PRO_5046908954" description="CG2 omega domain protein" evidence="2">
    <location>
        <begin position="19"/>
        <end position="87"/>
    </location>
</feature>
<dbReference type="RefSeq" id="WP_390193167.1">
    <property type="nucleotide sequence ID" value="NZ_JBHMEP010000002.1"/>
</dbReference>
<evidence type="ECO:0008006" key="5">
    <source>
        <dbReference type="Google" id="ProtNLM"/>
    </source>
</evidence>
<dbReference type="Proteomes" id="UP001589645">
    <property type="component" value="Unassembled WGS sequence"/>
</dbReference>
<evidence type="ECO:0000256" key="2">
    <source>
        <dbReference type="SAM" id="SignalP"/>
    </source>
</evidence>
<dbReference type="EMBL" id="JBHMEP010000002">
    <property type="protein sequence ID" value="MFB9135803.1"/>
    <property type="molecule type" value="Genomic_DNA"/>
</dbReference>
<feature type="compositionally biased region" description="Basic residues" evidence="1">
    <location>
        <begin position="78"/>
        <end position="87"/>
    </location>
</feature>
<keyword evidence="2" id="KW-0732">Signal</keyword>
<name>A0ABV5HNP6_9VIBR</name>
<reference evidence="3 4" key="1">
    <citation type="submission" date="2024-09" db="EMBL/GenBank/DDBJ databases">
        <authorList>
            <person name="Sun Q."/>
            <person name="Mori K."/>
        </authorList>
    </citation>
    <scope>NUCLEOTIDE SEQUENCE [LARGE SCALE GENOMIC DNA]</scope>
    <source>
        <strain evidence="3 4">CECT 8064</strain>
    </source>
</reference>
<evidence type="ECO:0000313" key="3">
    <source>
        <dbReference type="EMBL" id="MFB9135803.1"/>
    </source>
</evidence>
<proteinExistence type="predicted"/>
<evidence type="ECO:0000256" key="1">
    <source>
        <dbReference type="SAM" id="MobiDB-lite"/>
    </source>
</evidence>
<evidence type="ECO:0000313" key="4">
    <source>
        <dbReference type="Proteomes" id="UP001589645"/>
    </source>
</evidence>
<feature type="signal peptide" evidence="2">
    <location>
        <begin position="1"/>
        <end position="18"/>
    </location>
</feature>
<organism evidence="3 4">
    <name type="scientific">Vibrio olivae</name>
    <dbReference type="NCBI Taxonomy" id="1243002"/>
    <lineage>
        <taxon>Bacteria</taxon>
        <taxon>Pseudomonadati</taxon>
        <taxon>Pseudomonadota</taxon>
        <taxon>Gammaproteobacteria</taxon>
        <taxon>Vibrionales</taxon>
        <taxon>Vibrionaceae</taxon>
        <taxon>Vibrio</taxon>
    </lineage>
</organism>
<accession>A0ABV5HNP6</accession>
<protein>
    <recommendedName>
        <fullName evidence="5">CG2 omega domain protein</fullName>
    </recommendedName>
</protein>
<feature type="region of interest" description="Disordered" evidence="1">
    <location>
        <begin position="43"/>
        <end position="87"/>
    </location>
</feature>